<dbReference type="SUPFAM" id="SSF47384">
    <property type="entry name" value="Homodimeric domain of signal transducing histidine kinase"/>
    <property type="match status" value="1"/>
</dbReference>
<keyword evidence="5" id="KW-0597">Phosphoprotein</keyword>
<evidence type="ECO:0000256" key="7">
    <source>
        <dbReference type="ARBA" id="ARBA00022692"/>
    </source>
</evidence>
<dbReference type="Gene3D" id="3.30.565.10">
    <property type="entry name" value="Histidine kinase-like ATPase, C-terminal domain"/>
    <property type="match status" value="1"/>
</dbReference>
<keyword evidence="6" id="KW-0808">Transferase</keyword>
<dbReference type="RefSeq" id="WP_149266479.1">
    <property type="nucleotide sequence ID" value="NZ_VFJB01000005.1"/>
</dbReference>
<evidence type="ECO:0000256" key="8">
    <source>
        <dbReference type="ARBA" id="ARBA00022741"/>
    </source>
</evidence>
<evidence type="ECO:0000256" key="6">
    <source>
        <dbReference type="ARBA" id="ARBA00022679"/>
    </source>
</evidence>
<evidence type="ECO:0000256" key="11">
    <source>
        <dbReference type="ARBA" id="ARBA00022989"/>
    </source>
</evidence>
<evidence type="ECO:0000256" key="12">
    <source>
        <dbReference type="ARBA" id="ARBA00023012"/>
    </source>
</evidence>
<evidence type="ECO:0000256" key="13">
    <source>
        <dbReference type="ARBA" id="ARBA00023136"/>
    </source>
</evidence>
<dbReference type="SMART" id="SM00388">
    <property type="entry name" value="HisKA"/>
    <property type="match status" value="1"/>
</dbReference>
<evidence type="ECO:0000256" key="9">
    <source>
        <dbReference type="ARBA" id="ARBA00022777"/>
    </source>
</evidence>
<dbReference type="EC" id="2.7.13.3" evidence="3"/>
<evidence type="ECO:0000256" key="10">
    <source>
        <dbReference type="ARBA" id="ARBA00022840"/>
    </source>
</evidence>
<name>A0A5A8F806_9BACT</name>
<keyword evidence="9 18" id="KW-0418">Kinase</keyword>
<evidence type="ECO:0000256" key="14">
    <source>
        <dbReference type="SAM" id="Coils"/>
    </source>
</evidence>
<dbReference type="InterPro" id="IPR003660">
    <property type="entry name" value="HAMP_dom"/>
</dbReference>
<dbReference type="GO" id="GO:0005524">
    <property type="term" value="F:ATP binding"/>
    <property type="evidence" value="ECO:0007669"/>
    <property type="project" value="UniProtKB-KW"/>
</dbReference>
<dbReference type="Pfam" id="PF02518">
    <property type="entry name" value="HATPase_c"/>
    <property type="match status" value="1"/>
</dbReference>
<keyword evidence="7 15" id="KW-0812">Transmembrane</keyword>
<keyword evidence="10" id="KW-0067">ATP-binding</keyword>
<dbReference type="CDD" id="cd00082">
    <property type="entry name" value="HisKA"/>
    <property type="match status" value="1"/>
</dbReference>
<feature type="coiled-coil region" evidence="14">
    <location>
        <begin position="213"/>
        <end position="240"/>
    </location>
</feature>
<dbReference type="InterPro" id="IPR004358">
    <property type="entry name" value="Sig_transdc_His_kin-like_C"/>
</dbReference>
<feature type="transmembrane region" description="Helical" evidence="15">
    <location>
        <begin position="155"/>
        <end position="176"/>
    </location>
</feature>
<dbReference type="GO" id="GO:0005886">
    <property type="term" value="C:plasma membrane"/>
    <property type="evidence" value="ECO:0007669"/>
    <property type="project" value="UniProtKB-SubCell"/>
</dbReference>
<dbReference type="InterPro" id="IPR050398">
    <property type="entry name" value="HssS/ArlS-like"/>
</dbReference>
<dbReference type="InterPro" id="IPR036890">
    <property type="entry name" value="HATPase_C_sf"/>
</dbReference>
<dbReference type="PRINTS" id="PR00344">
    <property type="entry name" value="BCTRLSENSOR"/>
</dbReference>
<keyword evidence="14" id="KW-0175">Coiled coil</keyword>
<dbReference type="PROSITE" id="PS50885">
    <property type="entry name" value="HAMP"/>
    <property type="match status" value="1"/>
</dbReference>
<keyword evidence="11 15" id="KW-1133">Transmembrane helix</keyword>
<keyword evidence="12" id="KW-0902">Two-component regulatory system</keyword>
<dbReference type="EMBL" id="VFJB01000005">
    <property type="protein sequence ID" value="KAA0258158.1"/>
    <property type="molecule type" value="Genomic_DNA"/>
</dbReference>
<protein>
    <recommendedName>
        <fullName evidence="3">histidine kinase</fullName>
        <ecNumber evidence="3">2.7.13.3</ecNumber>
    </recommendedName>
</protein>
<proteinExistence type="predicted"/>
<feature type="transmembrane region" description="Helical" evidence="15">
    <location>
        <begin position="20"/>
        <end position="40"/>
    </location>
</feature>
<evidence type="ECO:0000256" key="1">
    <source>
        <dbReference type="ARBA" id="ARBA00000085"/>
    </source>
</evidence>
<feature type="domain" description="HAMP" evidence="17">
    <location>
        <begin position="178"/>
        <end position="232"/>
    </location>
</feature>
<dbReference type="InterPro" id="IPR003594">
    <property type="entry name" value="HATPase_dom"/>
</dbReference>
<evidence type="ECO:0000256" key="15">
    <source>
        <dbReference type="SAM" id="Phobius"/>
    </source>
</evidence>
<evidence type="ECO:0000256" key="5">
    <source>
        <dbReference type="ARBA" id="ARBA00022553"/>
    </source>
</evidence>
<keyword evidence="4" id="KW-1003">Cell membrane</keyword>
<evidence type="ECO:0000256" key="2">
    <source>
        <dbReference type="ARBA" id="ARBA00004651"/>
    </source>
</evidence>
<dbReference type="PROSITE" id="PS50109">
    <property type="entry name" value="HIS_KIN"/>
    <property type="match status" value="1"/>
</dbReference>
<feature type="domain" description="Histidine kinase" evidence="16">
    <location>
        <begin position="256"/>
        <end position="457"/>
    </location>
</feature>
<gene>
    <name evidence="18" type="ORF">FHQ18_07125</name>
</gene>
<comment type="catalytic activity">
    <reaction evidence="1">
        <text>ATP + protein L-histidine = ADP + protein N-phospho-L-histidine.</text>
        <dbReference type="EC" id="2.7.13.3"/>
    </reaction>
</comment>
<keyword evidence="19" id="KW-1185">Reference proteome</keyword>
<accession>A0A5A8F806</accession>
<evidence type="ECO:0000313" key="18">
    <source>
        <dbReference type="EMBL" id="KAA0258158.1"/>
    </source>
</evidence>
<comment type="subcellular location">
    <subcellularLocation>
        <location evidence="2">Cell membrane</location>
        <topology evidence="2">Multi-pass membrane protein</topology>
    </subcellularLocation>
</comment>
<dbReference type="OrthoDB" id="9781147at2"/>
<dbReference type="Gene3D" id="1.10.287.130">
    <property type="match status" value="1"/>
</dbReference>
<evidence type="ECO:0000256" key="3">
    <source>
        <dbReference type="ARBA" id="ARBA00012438"/>
    </source>
</evidence>
<dbReference type="CDD" id="cd00075">
    <property type="entry name" value="HATPase"/>
    <property type="match status" value="1"/>
</dbReference>
<evidence type="ECO:0000259" key="17">
    <source>
        <dbReference type="PROSITE" id="PS50885"/>
    </source>
</evidence>
<reference evidence="18 19" key="1">
    <citation type="submission" date="2019-06" db="EMBL/GenBank/DDBJ databases">
        <title>Genomic insights into carbon and energy metabolism of Deferribacter autotrophicus revealed new metabolic traits in the phylum Deferribacteres.</title>
        <authorList>
            <person name="Slobodkin A.I."/>
            <person name="Slobodkina G.B."/>
            <person name="Allioux M."/>
            <person name="Alain K."/>
            <person name="Jebbar M."/>
            <person name="Shadrin V."/>
            <person name="Kublanov I.V."/>
            <person name="Toshchakov S.V."/>
            <person name="Bonch-Osmolovskaya E.A."/>
        </authorList>
    </citation>
    <scope>NUCLEOTIDE SEQUENCE [LARGE SCALE GENOMIC DNA]</scope>
    <source>
        <strain evidence="18 19">SL50</strain>
    </source>
</reference>
<dbReference type="SMART" id="SM00387">
    <property type="entry name" value="HATPase_c"/>
    <property type="match status" value="1"/>
</dbReference>
<dbReference type="SUPFAM" id="SSF55874">
    <property type="entry name" value="ATPase domain of HSP90 chaperone/DNA topoisomerase II/histidine kinase"/>
    <property type="match status" value="1"/>
</dbReference>
<comment type="caution">
    <text evidence="18">The sequence shown here is derived from an EMBL/GenBank/DDBJ whole genome shotgun (WGS) entry which is preliminary data.</text>
</comment>
<evidence type="ECO:0000256" key="4">
    <source>
        <dbReference type="ARBA" id="ARBA00022475"/>
    </source>
</evidence>
<evidence type="ECO:0000259" key="16">
    <source>
        <dbReference type="PROSITE" id="PS50109"/>
    </source>
</evidence>
<organism evidence="18 19">
    <name type="scientific">Deferribacter autotrophicus</name>
    <dbReference type="NCBI Taxonomy" id="500465"/>
    <lineage>
        <taxon>Bacteria</taxon>
        <taxon>Pseudomonadati</taxon>
        <taxon>Deferribacterota</taxon>
        <taxon>Deferribacteres</taxon>
        <taxon>Deferribacterales</taxon>
        <taxon>Deferribacteraceae</taxon>
        <taxon>Deferribacter</taxon>
    </lineage>
</organism>
<dbReference type="InterPro" id="IPR036097">
    <property type="entry name" value="HisK_dim/P_sf"/>
</dbReference>
<dbReference type="Proteomes" id="UP000322876">
    <property type="component" value="Unassembled WGS sequence"/>
</dbReference>
<sequence length="459" mass="53173">MIRKLFRFLPPRLKHRVSLLIGFLGAGTVIVNLIVLFVYLNSFLKNNIEHIIDSNFKINEYNLTEAILYDDVYTIFETLKKITENSPYISDIYLFDKNKRYVLDSKVKRDAKTLQDFDKVNFKRVKTIKIKDEPIGYLVFLIDQMFIINEIKNNLLNLAMINFAIIFFGVMLGLYLTKILIRPMNSFINQINELDYDKLPFKTSVPEYASYEIKKLSDTLNNMSERLAAALNKLYEEERKVRKNEKLASIGMMAAGLAHELKNPIMTINLIVYQLKKCSAANNSCSEDLKVIQNEANRLVKRINEFLEYSKPVDVRKADVEVESINYELRQYVMKRFDNVSLKIIYDLKKIYTDKEKLLQVLLNLINNSIEAKANEIIMKVTRDNSDIIIEFEDNGEGISLESEDKIFMPFYTTKSSGTGLGLAICDMIITAMDGELVFERGRENGAKFIIRLRDAYVC</sequence>
<dbReference type="Pfam" id="PF00512">
    <property type="entry name" value="HisKA"/>
    <property type="match status" value="1"/>
</dbReference>
<dbReference type="GO" id="GO:0000155">
    <property type="term" value="F:phosphorelay sensor kinase activity"/>
    <property type="evidence" value="ECO:0007669"/>
    <property type="project" value="InterPro"/>
</dbReference>
<dbReference type="InterPro" id="IPR003661">
    <property type="entry name" value="HisK_dim/P_dom"/>
</dbReference>
<keyword evidence="13 15" id="KW-0472">Membrane</keyword>
<dbReference type="PANTHER" id="PTHR45528:SF1">
    <property type="entry name" value="SENSOR HISTIDINE KINASE CPXA"/>
    <property type="match status" value="1"/>
</dbReference>
<keyword evidence="8" id="KW-0547">Nucleotide-binding</keyword>
<evidence type="ECO:0000313" key="19">
    <source>
        <dbReference type="Proteomes" id="UP000322876"/>
    </source>
</evidence>
<dbReference type="PANTHER" id="PTHR45528">
    <property type="entry name" value="SENSOR HISTIDINE KINASE CPXA"/>
    <property type="match status" value="1"/>
</dbReference>
<dbReference type="AlphaFoldDB" id="A0A5A8F806"/>
<dbReference type="InterPro" id="IPR005467">
    <property type="entry name" value="His_kinase_dom"/>
</dbReference>
<dbReference type="Gene3D" id="6.10.340.10">
    <property type="match status" value="1"/>
</dbReference>